<evidence type="ECO:0000313" key="2">
    <source>
        <dbReference type="Proteomes" id="UP001057532"/>
    </source>
</evidence>
<evidence type="ECO:0008006" key="3">
    <source>
        <dbReference type="Google" id="ProtNLM"/>
    </source>
</evidence>
<sequence length="48" mass="5573">MELLLYQKQAANESQLESRWFTHLTEAFKLLHLDTNGPVRTYSSANGY</sequence>
<dbReference type="RefSeq" id="WP_252779968.1">
    <property type="nucleotide sequence ID" value="NZ_CP097478.1"/>
</dbReference>
<keyword evidence="2" id="KW-1185">Reference proteome</keyword>
<dbReference type="EMBL" id="CP097478">
    <property type="protein sequence ID" value="USS93172.1"/>
    <property type="molecule type" value="Genomic_DNA"/>
</dbReference>
<name>A0ABY5C307_9LACO</name>
<proteinExistence type="predicted"/>
<organism evidence="1 2">
    <name type="scientific">Fructilactobacillus ixorae</name>
    <dbReference type="NCBI Taxonomy" id="1750535"/>
    <lineage>
        <taxon>Bacteria</taxon>
        <taxon>Bacillati</taxon>
        <taxon>Bacillota</taxon>
        <taxon>Bacilli</taxon>
        <taxon>Lactobacillales</taxon>
        <taxon>Lactobacillaceae</taxon>
        <taxon>Fructilactobacillus</taxon>
    </lineage>
</organism>
<gene>
    <name evidence="1" type="ORF">M8332_06140</name>
</gene>
<accession>A0ABY5C307</accession>
<protein>
    <recommendedName>
        <fullName evidence="3">PH domain-containing protein</fullName>
    </recommendedName>
</protein>
<evidence type="ECO:0000313" key="1">
    <source>
        <dbReference type="EMBL" id="USS93172.1"/>
    </source>
</evidence>
<dbReference type="Proteomes" id="UP001057532">
    <property type="component" value="Chromosome"/>
</dbReference>
<reference evidence="1" key="1">
    <citation type="submission" date="2022-05" db="EMBL/GenBank/DDBJ databases">
        <authorList>
            <person name="Oliphant S.A."/>
            <person name="Watson-Haigh N.S."/>
            <person name="Sumby K.M."/>
            <person name="Gardner J.M."/>
            <person name="Jiranek V."/>
        </authorList>
    </citation>
    <scope>NUCLEOTIDE SEQUENCE</scope>
    <source>
        <strain evidence="1">Ru20-1</strain>
    </source>
</reference>